<feature type="domain" description="FAD/NAD(P)-binding" evidence="2">
    <location>
        <begin position="10"/>
        <end position="196"/>
    </location>
</feature>
<keyword evidence="3" id="KW-0503">Monooxygenase</keyword>
<dbReference type="Gene3D" id="3.50.50.60">
    <property type="entry name" value="FAD/NAD(P)-binding domain"/>
    <property type="match status" value="3"/>
</dbReference>
<dbReference type="GO" id="GO:0004497">
    <property type="term" value="F:monooxygenase activity"/>
    <property type="evidence" value="ECO:0007669"/>
    <property type="project" value="UniProtKB-KW"/>
</dbReference>
<dbReference type="AlphaFoldDB" id="A0AAF0Y1L6"/>
<accession>A0AAF0Y1L6</accession>
<dbReference type="RefSeq" id="XP_062624309.1">
    <property type="nucleotide sequence ID" value="XM_062768325.1"/>
</dbReference>
<dbReference type="InterPro" id="IPR036188">
    <property type="entry name" value="FAD/NAD-bd_sf"/>
</dbReference>
<dbReference type="PANTHER" id="PTHR42877:SF4">
    <property type="entry name" value="FAD_NAD(P)-BINDING DOMAIN-CONTAINING PROTEIN-RELATED"/>
    <property type="match status" value="1"/>
</dbReference>
<gene>
    <name evidence="3" type="primary">SCO3172_3</name>
    <name evidence="3" type="ORF">LOC62_02G001827</name>
</gene>
<sequence length="562" mass="61981">MGFDKNHPVRVVVIGGGISGIAQGIRLKQELGDKVAITILEKRASPGGVWRDSKWAGAGVDVPIHLYQLGGELNPDWPTVYASQPEVLAYWEGLVDKHGLRDNFLFNSEFIGSEWNSDTQSHTVFVQNAVTGNKLKLEAEVLVSAAGPLAKPQLPDIPGVKSFAGPYFHNLRWDSDVKLEGKRVAVIGNGSSGIQLVPGVAALPGVTLTHYIRSGGYFVPKPQRNYSALERFAFNWIPGIQHAYRLYLLRIHDQTWSTRHVHDASRSSPEEIFLLDYLKKTAPAEYLDALTPNYPLGSKRTALNLGWLETLHRDNVELTNTTITKVHPTGIETADGKLREHDVIIYATGSDVPYQGVGVNTNLHGEGGLELEQYWKSIGGPQAYAGVAVPHFPNYFIIIGPNGTAGSWGWTININTAAIARIVRELVDYGISSVQPREAPFKAHNKAVQKYLKHSAAATKETNNWWRTDEGLITVVNPQAGLAEWWSKLSTKWSDWDAVRATKGPDGKTRLTKVDVNGIKRRRRALKLAVVGAVSAATYYNWTGIVDFVTKESGELRKFIQG</sequence>
<reference evidence="3" key="1">
    <citation type="submission" date="2023-10" db="EMBL/GenBank/DDBJ databases">
        <authorList>
            <person name="Noh H."/>
        </authorList>
    </citation>
    <scope>NUCLEOTIDE SEQUENCE</scope>
    <source>
        <strain evidence="3">DUCC4014</strain>
    </source>
</reference>
<dbReference type="Pfam" id="PF07992">
    <property type="entry name" value="Pyr_redox_2"/>
    <property type="match status" value="1"/>
</dbReference>
<evidence type="ECO:0000256" key="1">
    <source>
        <dbReference type="ARBA" id="ARBA00010139"/>
    </source>
</evidence>
<evidence type="ECO:0000259" key="2">
    <source>
        <dbReference type="Pfam" id="PF07992"/>
    </source>
</evidence>
<dbReference type="EMBL" id="CP086715">
    <property type="protein sequence ID" value="WOO78277.1"/>
    <property type="molecule type" value="Genomic_DNA"/>
</dbReference>
<proteinExistence type="inferred from homology"/>
<dbReference type="GeneID" id="87805080"/>
<protein>
    <submittedName>
        <fullName evidence="3">Baeyer-Villiger monooxygenase</fullName>
    </submittedName>
</protein>
<dbReference type="SUPFAM" id="SSF51905">
    <property type="entry name" value="FAD/NAD(P)-binding domain"/>
    <property type="match status" value="2"/>
</dbReference>
<organism evidence="3 4">
    <name type="scientific">Vanrija pseudolonga</name>
    <dbReference type="NCBI Taxonomy" id="143232"/>
    <lineage>
        <taxon>Eukaryota</taxon>
        <taxon>Fungi</taxon>
        <taxon>Dikarya</taxon>
        <taxon>Basidiomycota</taxon>
        <taxon>Agaricomycotina</taxon>
        <taxon>Tremellomycetes</taxon>
        <taxon>Trichosporonales</taxon>
        <taxon>Trichosporonaceae</taxon>
        <taxon>Vanrija</taxon>
    </lineage>
</organism>
<comment type="similarity">
    <text evidence="1">Belongs to the FAD-binding monooxygenase family.</text>
</comment>
<dbReference type="Proteomes" id="UP000827549">
    <property type="component" value="Chromosome 2"/>
</dbReference>
<dbReference type="InterPro" id="IPR051209">
    <property type="entry name" value="FAD-bind_Monooxygenase_sf"/>
</dbReference>
<evidence type="ECO:0000313" key="4">
    <source>
        <dbReference type="Proteomes" id="UP000827549"/>
    </source>
</evidence>
<keyword evidence="4" id="KW-1185">Reference proteome</keyword>
<keyword evidence="3" id="KW-0560">Oxidoreductase</keyword>
<dbReference type="InterPro" id="IPR023753">
    <property type="entry name" value="FAD/NAD-binding_dom"/>
</dbReference>
<evidence type="ECO:0000313" key="3">
    <source>
        <dbReference type="EMBL" id="WOO78277.1"/>
    </source>
</evidence>
<dbReference type="PANTHER" id="PTHR42877">
    <property type="entry name" value="L-ORNITHINE N(5)-MONOOXYGENASE-RELATED"/>
    <property type="match status" value="1"/>
</dbReference>
<name>A0AAF0Y1L6_9TREE</name>